<accession>A0AAN9RU73</accession>
<protein>
    <submittedName>
        <fullName evidence="2">Uncharacterized protein</fullName>
    </submittedName>
</protein>
<dbReference type="AlphaFoldDB" id="A0AAN9RU73"/>
<proteinExistence type="predicted"/>
<dbReference type="Proteomes" id="UP001386955">
    <property type="component" value="Unassembled WGS sequence"/>
</dbReference>
<comment type="caution">
    <text evidence="2">The sequence shown here is derived from an EMBL/GenBank/DDBJ whole genome shotgun (WGS) entry which is preliminary data.</text>
</comment>
<keyword evidence="3" id="KW-1185">Reference proteome</keyword>
<organism evidence="2 3">
    <name type="scientific">Psophocarpus tetragonolobus</name>
    <name type="common">Winged bean</name>
    <name type="synonym">Dolichos tetragonolobus</name>
    <dbReference type="NCBI Taxonomy" id="3891"/>
    <lineage>
        <taxon>Eukaryota</taxon>
        <taxon>Viridiplantae</taxon>
        <taxon>Streptophyta</taxon>
        <taxon>Embryophyta</taxon>
        <taxon>Tracheophyta</taxon>
        <taxon>Spermatophyta</taxon>
        <taxon>Magnoliopsida</taxon>
        <taxon>eudicotyledons</taxon>
        <taxon>Gunneridae</taxon>
        <taxon>Pentapetalae</taxon>
        <taxon>rosids</taxon>
        <taxon>fabids</taxon>
        <taxon>Fabales</taxon>
        <taxon>Fabaceae</taxon>
        <taxon>Papilionoideae</taxon>
        <taxon>50 kb inversion clade</taxon>
        <taxon>NPAAA clade</taxon>
        <taxon>indigoferoid/millettioid clade</taxon>
        <taxon>Phaseoleae</taxon>
        <taxon>Psophocarpus</taxon>
    </lineage>
</organism>
<dbReference type="EMBL" id="JAYMYS010000008">
    <property type="protein sequence ID" value="KAK7383301.1"/>
    <property type="molecule type" value="Genomic_DNA"/>
</dbReference>
<feature type="coiled-coil region" evidence="1">
    <location>
        <begin position="33"/>
        <end position="60"/>
    </location>
</feature>
<reference evidence="2 3" key="1">
    <citation type="submission" date="2024-01" db="EMBL/GenBank/DDBJ databases">
        <title>The genomes of 5 underutilized Papilionoideae crops provide insights into root nodulation and disease resistanc.</title>
        <authorList>
            <person name="Jiang F."/>
        </authorList>
    </citation>
    <scope>NUCLEOTIDE SEQUENCE [LARGE SCALE GENOMIC DNA]</scope>
    <source>
        <strain evidence="2">DUOXIRENSHENG_FW03</strain>
        <tissue evidence="2">Leaves</tissue>
    </source>
</reference>
<evidence type="ECO:0000313" key="3">
    <source>
        <dbReference type="Proteomes" id="UP001386955"/>
    </source>
</evidence>
<sequence length="70" mass="8114">MEGKCLQLAVDKESQYSEEESDIKAILFNTVLLLSLRLQLEKCEAELLRLREKKKEILEARSALDVPFTF</sequence>
<name>A0AAN9RU73_PSOTE</name>
<evidence type="ECO:0000313" key="2">
    <source>
        <dbReference type="EMBL" id="KAK7383301.1"/>
    </source>
</evidence>
<gene>
    <name evidence="2" type="ORF">VNO78_28975</name>
</gene>
<keyword evidence="1" id="KW-0175">Coiled coil</keyword>
<evidence type="ECO:0000256" key="1">
    <source>
        <dbReference type="SAM" id="Coils"/>
    </source>
</evidence>